<keyword evidence="1" id="KW-1133">Transmembrane helix</keyword>
<name>A0AA48M5F7_9BACL</name>
<keyword evidence="1" id="KW-0472">Membrane</keyword>
<gene>
    <name evidence="2" type="ORF">BSPP4475_04555</name>
</gene>
<sequence>MWPHVFSSSLAHGKDRKECTDVSIYPFIIAVLVLSFIGLVSTILIGRNPEEKTRRSFARRSKNLLSIYLSLTLVLLIAFFIFLSRQ</sequence>
<evidence type="ECO:0000256" key="1">
    <source>
        <dbReference type="SAM" id="Phobius"/>
    </source>
</evidence>
<accession>A0AA48M5F7</accession>
<proteinExistence type="predicted"/>
<reference evidence="2" key="1">
    <citation type="submission" date="2023-07" db="EMBL/GenBank/DDBJ databases">
        <authorList>
            <person name="Ivanov I."/>
            <person name="Teneva D."/>
            <person name="Stoikov I."/>
        </authorList>
    </citation>
    <scope>NUCLEOTIDE SEQUENCE</scope>
    <source>
        <strain evidence="2">4475</strain>
    </source>
</reference>
<organism evidence="2 3">
    <name type="scientific">Brevibacillus aydinogluensis</name>
    <dbReference type="NCBI Taxonomy" id="927786"/>
    <lineage>
        <taxon>Bacteria</taxon>
        <taxon>Bacillati</taxon>
        <taxon>Bacillota</taxon>
        <taxon>Bacilli</taxon>
        <taxon>Bacillales</taxon>
        <taxon>Paenibacillaceae</taxon>
        <taxon>Brevibacillus</taxon>
    </lineage>
</organism>
<dbReference type="EMBL" id="OY569118">
    <property type="protein sequence ID" value="CAJ1001596.1"/>
    <property type="molecule type" value="Genomic_DNA"/>
</dbReference>
<evidence type="ECO:0000313" key="2">
    <source>
        <dbReference type="EMBL" id="CAJ1001596.1"/>
    </source>
</evidence>
<protein>
    <submittedName>
        <fullName evidence="2">Uncharacterized protein</fullName>
    </submittedName>
</protein>
<evidence type="ECO:0000313" key="3">
    <source>
        <dbReference type="Proteomes" id="UP001189619"/>
    </source>
</evidence>
<keyword evidence="1" id="KW-0812">Transmembrane</keyword>
<dbReference type="Proteomes" id="UP001189619">
    <property type="component" value="Chromosome"/>
</dbReference>
<feature type="transmembrane region" description="Helical" evidence="1">
    <location>
        <begin position="24"/>
        <end position="45"/>
    </location>
</feature>
<dbReference type="KEGG" id="bayd:BSPP4475_04555"/>
<feature type="transmembrane region" description="Helical" evidence="1">
    <location>
        <begin position="65"/>
        <end position="83"/>
    </location>
</feature>
<keyword evidence="3" id="KW-1185">Reference proteome</keyword>
<dbReference type="AlphaFoldDB" id="A0AA48M5F7"/>